<accession>A0ABQ8JPY6</accession>
<organism evidence="2 3">
    <name type="scientific">Dermatophagoides pteronyssinus</name>
    <name type="common">European house dust mite</name>
    <dbReference type="NCBI Taxonomy" id="6956"/>
    <lineage>
        <taxon>Eukaryota</taxon>
        <taxon>Metazoa</taxon>
        <taxon>Ecdysozoa</taxon>
        <taxon>Arthropoda</taxon>
        <taxon>Chelicerata</taxon>
        <taxon>Arachnida</taxon>
        <taxon>Acari</taxon>
        <taxon>Acariformes</taxon>
        <taxon>Sarcoptiformes</taxon>
        <taxon>Astigmata</taxon>
        <taxon>Psoroptidia</taxon>
        <taxon>Analgoidea</taxon>
        <taxon>Pyroglyphidae</taxon>
        <taxon>Dermatophagoidinae</taxon>
        <taxon>Dermatophagoides</taxon>
    </lineage>
</organism>
<evidence type="ECO:0000256" key="1">
    <source>
        <dbReference type="SAM" id="MobiDB-lite"/>
    </source>
</evidence>
<dbReference type="Proteomes" id="UP000887458">
    <property type="component" value="Unassembled WGS sequence"/>
</dbReference>
<proteinExistence type="predicted"/>
<name>A0ABQ8JPY6_DERPT</name>
<evidence type="ECO:0000313" key="2">
    <source>
        <dbReference type="EMBL" id="KAH9424577.1"/>
    </source>
</evidence>
<keyword evidence="3" id="KW-1185">Reference proteome</keyword>
<gene>
    <name evidence="2" type="ORF">DERP_004762</name>
</gene>
<feature type="compositionally biased region" description="Polar residues" evidence="1">
    <location>
        <begin position="38"/>
        <end position="61"/>
    </location>
</feature>
<reference evidence="2 3" key="1">
    <citation type="journal article" date="2018" name="J. Allergy Clin. Immunol.">
        <title>High-quality assembly of Dermatophagoides pteronyssinus genome and transcriptome reveals a wide range of novel allergens.</title>
        <authorList>
            <person name="Liu X.Y."/>
            <person name="Yang K.Y."/>
            <person name="Wang M.Q."/>
            <person name="Kwok J.S."/>
            <person name="Zeng X."/>
            <person name="Yang Z."/>
            <person name="Xiao X.J."/>
            <person name="Lau C.P."/>
            <person name="Li Y."/>
            <person name="Huang Z.M."/>
            <person name="Ba J.G."/>
            <person name="Yim A.K."/>
            <person name="Ouyang C.Y."/>
            <person name="Ngai S.M."/>
            <person name="Chan T.F."/>
            <person name="Leung E.L."/>
            <person name="Liu L."/>
            <person name="Liu Z.G."/>
            <person name="Tsui S.K."/>
        </authorList>
    </citation>
    <scope>NUCLEOTIDE SEQUENCE [LARGE SCALE GENOMIC DNA]</scope>
    <source>
        <strain evidence="2">Derp</strain>
    </source>
</reference>
<comment type="caution">
    <text evidence="2">The sequence shown here is derived from an EMBL/GenBank/DDBJ whole genome shotgun (WGS) entry which is preliminary data.</text>
</comment>
<protein>
    <submittedName>
        <fullName evidence="2">Uncharacterized protein</fullName>
    </submittedName>
</protein>
<sequence>MAPPLNFLFSHSIGMSNNGDGASNSNEIITINRGMLNGKNSSPKQNQINSFQSINKENASV</sequence>
<feature type="region of interest" description="Disordered" evidence="1">
    <location>
        <begin position="34"/>
        <end position="61"/>
    </location>
</feature>
<dbReference type="EMBL" id="NJHN03000029">
    <property type="protein sequence ID" value="KAH9424577.1"/>
    <property type="molecule type" value="Genomic_DNA"/>
</dbReference>
<evidence type="ECO:0000313" key="3">
    <source>
        <dbReference type="Proteomes" id="UP000887458"/>
    </source>
</evidence>
<reference evidence="2 3" key="2">
    <citation type="journal article" date="2022" name="Mol. Biol. Evol.">
        <title>Comparative Genomics Reveals Insights into the Divergent Evolution of Astigmatic Mites and Household Pest Adaptations.</title>
        <authorList>
            <person name="Xiong Q."/>
            <person name="Wan A.T."/>
            <person name="Liu X."/>
            <person name="Fung C.S."/>
            <person name="Xiao X."/>
            <person name="Malainual N."/>
            <person name="Hou J."/>
            <person name="Wang L."/>
            <person name="Wang M."/>
            <person name="Yang K.Y."/>
            <person name="Cui Y."/>
            <person name="Leung E.L."/>
            <person name="Nong W."/>
            <person name="Shin S.K."/>
            <person name="Au S.W."/>
            <person name="Jeong K.Y."/>
            <person name="Chew F.T."/>
            <person name="Hui J.H."/>
            <person name="Leung T.F."/>
            <person name="Tungtrongchitr A."/>
            <person name="Zhong N."/>
            <person name="Liu Z."/>
            <person name="Tsui S.K."/>
        </authorList>
    </citation>
    <scope>NUCLEOTIDE SEQUENCE [LARGE SCALE GENOMIC DNA]</scope>
    <source>
        <strain evidence="2">Derp</strain>
    </source>
</reference>